<evidence type="ECO:0000313" key="2">
    <source>
        <dbReference type="EMBL" id="GBN97361.1"/>
    </source>
</evidence>
<evidence type="ECO:0000313" key="4">
    <source>
        <dbReference type="Proteomes" id="UP000499080"/>
    </source>
</evidence>
<keyword evidence="4" id="KW-1185">Reference proteome</keyword>
<feature type="region of interest" description="Disordered" evidence="1">
    <location>
        <begin position="39"/>
        <end position="60"/>
    </location>
</feature>
<protein>
    <submittedName>
        <fullName evidence="3">Uncharacterized protein</fullName>
    </submittedName>
</protein>
<name>A0A4Y2TD45_ARAVE</name>
<dbReference type="OrthoDB" id="6416854at2759"/>
<sequence>MGTTWERLQTGGLFLLEARRAALSRHDLSTVSRGCCHKMGGRKVPESSRGSLCSKRRGTGSSELYSPCFSNTGRQRKELFRTKLGNNKEKNCSGISL</sequence>
<evidence type="ECO:0000313" key="3">
    <source>
        <dbReference type="EMBL" id="GBN97366.1"/>
    </source>
</evidence>
<reference evidence="3 4" key="1">
    <citation type="journal article" date="2019" name="Sci. Rep.">
        <title>Orb-weaving spider Araneus ventricosus genome elucidates the spidroin gene catalogue.</title>
        <authorList>
            <person name="Kono N."/>
            <person name="Nakamura H."/>
            <person name="Ohtoshi R."/>
            <person name="Moran D.A.P."/>
            <person name="Shinohara A."/>
            <person name="Yoshida Y."/>
            <person name="Fujiwara M."/>
            <person name="Mori M."/>
            <person name="Tomita M."/>
            <person name="Arakawa K."/>
        </authorList>
    </citation>
    <scope>NUCLEOTIDE SEQUENCE [LARGE SCALE GENOMIC DNA]</scope>
</reference>
<dbReference type="Proteomes" id="UP000499080">
    <property type="component" value="Unassembled WGS sequence"/>
</dbReference>
<dbReference type="AlphaFoldDB" id="A0A4Y2TD45"/>
<evidence type="ECO:0000256" key="1">
    <source>
        <dbReference type="SAM" id="MobiDB-lite"/>
    </source>
</evidence>
<comment type="caution">
    <text evidence="3">The sequence shown here is derived from an EMBL/GenBank/DDBJ whole genome shotgun (WGS) entry which is preliminary data.</text>
</comment>
<gene>
    <name evidence="3" type="ORF">AVEN_208777_1</name>
    <name evidence="2" type="ORF">AVEN_227423_1</name>
</gene>
<accession>A0A4Y2TD45</accession>
<proteinExistence type="predicted"/>
<organism evidence="3 4">
    <name type="scientific">Araneus ventricosus</name>
    <name type="common">Orbweaver spider</name>
    <name type="synonym">Epeira ventricosa</name>
    <dbReference type="NCBI Taxonomy" id="182803"/>
    <lineage>
        <taxon>Eukaryota</taxon>
        <taxon>Metazoa</taxon>
        <taxon>Ecdysozoa</taxon>
        <taxon>Arthropoda</taxon>
        <taxon>Chelicerata</taxon>
        <taxon>Arachnida</taxon>
        <taxon>Araneae</taxon>
        <taxon>Araneomorphae</taxon>
        <taxon>Entelegynae</taxon>
        <taxon>Araneoidea</taxon>
        <taxon>Araneidae</taxon>
        <taxon>Araneus</taxon>
    </lineage>
</organism>
<dbReference type="EMBL" id="BGPR01027123">
    <property type="protein sequence ID" value="GBN97361.1"/>
    <property type="molecule type" value="Genomic_DNA"/>
</dbReference>
<dbReference type="EMBL" id="BGPR01027126">
    <property type="protein sequence ID" value="GBN97366.1"/>
    <property type="molecule type" value="Genomic_DNA"/>
</dbReference>